<protein>
    <recommendedName>
        <fullName evidence="1">Plasmid replication protein RepL domain-containing protein</fullName>
    </recommendedName>
</protein>
<accession>A0AA86IN56</accession>
<dbReference type="AlphaFoldDB" id="A0AA86IN56"/>
<geneLocation type="plasmid" evidence="2 3">
    <name>p1</name>
</geneLocation>
<dbReference type="Proteomes" id="UP000253834">
    <property type="component" value="Plasmid p1"/>
</dbReference>
<dbReference type="InterPro" id="IPR008813">
    <property type="entry name" value="Plasmid_replication_RepL"/>
</dbReference>
<feature type="domain" description="Plasmid replication protein RepL" evidence="1">
    <location>
        <begin position="18"/>
        <end position="139"/>
    </location>
</feature>
<evidence type="ECO:0000313" key="3">
    <source>
        <dbReference type="Proteomes" id="UP000253834"/>
    </source>
</evidence>
<evidence type="ECO:0000313" key="2">
    <source>
        <dbReference type="EMBL" id="AXI32857.1"/>
    </source>
</evidence>
<reference evidence="2 3" key="1">
    <citation type="submission" date="2017-07" db="EMBL/GenBank/DDBJ databases">
        <title>Isolation and development of strain Bacillus megaterium SR7 for enhanced growth and metabolite production under supercritical carbon dioxide.</title>
        <authorList>
            <person name="Freedman A.J.E."/>
            <person name="Peet K.C."/>
            <person name="Boock J.T."/>
            <person name="Penn K."/>
            <person name="Prather K.L.J."/>
            <person name="Thompson J.R."/>
        </authorList>
    </citation>
    <scope>NUCLEOTIDE SEQUENCE [LARGE SCALE GENOMIC DNA]</scope>
    <source>
        <strain evidence="2 3">SR7</strain>
        <plasmid evidence="2 3">p1</plasmid>
    </source>
</reference>
<proteinExistence type="predicted"/>
<dbReference type="GO" id="GO:0006260">
    <property type="term" value="P:DNA replication"/>
    <property type="evidence" value="ECO:0007669"/>
    <property type="project" value="InterPro"/>
</dbReference>
<name>A0AA86IN56_PRIMG</name>
<dbReference type="Pfam" id="PF05732">
    <property type="entry name" value="RepL"/>
    <property type="match status" value="1"/>
</dbReference>
<dbReference type="GO" id="GO:0006276">
    <property type="term" value="P:plasmid maintenance"/>
    <property type="evidence" value="ECO:0007669"/>
    <property type="project" value="InterPro"/>
</dbReference>
<keyword evidence="2" id="KW-0614">Plasmid</keyword>
<sequence>MIEVGNVAKISKVETTKVVDMNGEITEETTSVSFNYGKEPDYIKVYLDNIVVLAEIQGWISKVLYELIKGVTYANKGQFIIINSGYKRIVAENLGIKQQSVTNAVNQLTKKNILIKKETGVFLLNPQFFGRGEWKDISKIRYEVELSADGKVMRLKDTN</sequence>
<dbReference type="EMBL" id="CP022675">
    <property type="protein sequence ID" value="AXI32857.1"/>
    <property type="molecule type" value="Genomic_DNA"/>
</dbReference>
<organism evidence="2 3">
    <name type="scientific">Priestia megaterium</name>
    <name type="common">Bacillus megaterium</name>
    <dbReference type="NCBI Taxonomy" id="1404"/>
    <lineage>
        <taxon>Bacteria</taxon>
        <taxon>Bacillati</taxon>
        <taxon>Bacillota</taxon>
        <taxon>Bacilli</taxon>
        <taxon>Bacillales</taxon>
        <taxon>Bacillaceae</taxon>
        <taxon>Priestia</taxon>
    </lineage>
</organism>
<gene>
    <name evidence="2" type="ORF">CIB87_28325</name>
</gene>
<evidence type="ECO:0000259" key="1">
    <source>
        <dbReference type="Pfam" id="PF05732"/>
    </source>
</evidence>